<dbReference type="RefSeq" id="WP_320423568.1">
    <property type="nucleotide sequence ID" value="NZ_JAXCLA010000004.1"/>
</dbReference>
<dbReference type="PANTHER" id="PTHR37419:SF8">
    <property type="entry name" value="TOXIN YJJJ"/>
    <property type="match status" value="1"/>
</dbReference>
<accession>A0ABU5DHA8</accession>
<dbReference type="EMBL" id="JAXCLA010000004">
    <property type="protein sequence ID" value="MDY0745671.1"/>
    <property type="molecule type" value="Genomic_DNA"/>
</dbReference>
<evidence type="ECO:0000256" key="2">
    <source>
        <dbReference type="ARBA" id="ARBA00022679"/>
    </source>
</evidence>
<dbReference type="Proteomes" id="UP001285263">
    <property type="component" value="Unassembled WGS sequence"/>
</dbReference>
<dbReference type="InterPro" id="IPR017508">
    <property type="entry name" value="HipA_N1"/>
</dbReference>
<evidence type="ECO:0000256" key="1">
    <source>
        <dbReference type="ARBA" id="ARBA00010164"/>
    </source>
</evidence>
<proteinExistence type="inferred from homology"/>
<organism evidence="6 7">
    <name type="scientific">Roseateles agri</name>
    <dbReference type="NCBI Taxonomy" id="3098619"/>
    <lineage>
        <taxon>Bacteria</taxon>
        <taxon>Pseudomonadati</taxon>
        <taxon>Pseudomonadota</taxon>
        <taxon>Betaproteobacteria</taxon>
        <taxon>Burkholderiales</taxon>
        <taxon>Sphaerotilaceae</taxon>
        <taxon>Roseateles</taxon>
    </lineage>
</organism>
<dbReference type="InterPro" id="IPR052028">
    <property type="entry name" value="HipA_Ser/Thr_kinase"/>
</dbReference>
<dbReference type="PANTHER" id="PTHR37419">
    <property type="entry name" value="SERINE/THREONINE-PROTEIN KINASE TOXIN HIPA"/>
    <property type="match status" value="1"/>
</dbReference>
<keyword evidence="7" id="KW-1185">Reference proteome</keyword>
<evidence type="ECO:0000259" key="5">
    <source>
        <dbReference type="Pfam" id="PF13657"/>
    </source>
</evidence>
<comment type="similarity">
    <text evidence="1">Belongs to the HipA Ser/Thr kinase family.</text>
</comment>
<evidence type="ECO:0000313" key="6">
    <source>
        <dbReference type="EMBL" id="MDY0745671.1"/>
    </source>
</evidence>
<reference evidence="6 7" key="1">
    <citation type="submission" date="2023-11" db="EMBL/GenBank/DDBJ databases">
        <title>Paucibacter sp. nov., isolated from fresh soil in Korea.</title>
        <authorList>
            <person name="Le N.T.T."/>
        </authorList>
    </citation>
    <scope>NUCLEOTIDE SEQUENCE [LARGE SCALE GENOMIC DNA]</scope>
    <source>
        <strain evidence="6 7">R3-3</strain>
    </source>
</reference>
<evidence type="ECO:0000259" key="4">
    <source>
        <dbReference type="Pfam" id="PF07804"/>
    </source>
</evidence>
<protein>
    <submittedName>
        <fullName evidence="6">Type II toxin-antitoxin system HipA family toxin</fullName>
    </submittedName>
</protein>
<dbReference type="InterPro" id="IPR012893">
    <property type="entry name" value="HipA-like_C"/>
</dbReference>
<gene>
    <name evidence="6" type="ORF">SNE35_14215</name>
</gene>
<sequence>MATASPKKSGRPAPYRAVEAIEVLYQGQKVGAAALDKSLGFYAFQYYPQWLRNSIELAPLQMPVRAGGSPFVFTDIPEGTYRRLPALLADALPDKFGNALVNRYMADRGIRTEAITALDRLAYLGNRAMGALEFRPARGLSTRKPTAINLAELVSTARAAVHGQLDSDDETHQALRNIIEVGTSAGGARAKAVIAINPETHDMVSGQLAAPPGFQHWLLKFDGVGKDEALGTPGNYGRIEFAHYLMARAAGIEMTECQLLEENDRAHFMTRRFDRFDGNGKHHVQSLCAMAHLDFNSIGTNAYSQLFLTMRALDLPYLQFEEAFRRMAFNVMARNCDDHSKNFAFILRTGEPWALSPAYDITFAHDPNSYWTKQHLMSVNGKSDGFEIGDLIAEAERFGIGTARDVIAQVSSAIAEWPSFAADAGVPESIVATITSKQIRF</sequence>
<dbReference type="Pfam" id="PF07804">
    <property type="entry name" value="HipA_C"/>
    <property type="match status" value="1"/>
</dbReference>
<keyword evidence="2" id="KW-0808">Transferase</keyword>
<keyword evidence="3" id="KW-0418">Kinase</keyword>
<feature type="domain" description="HipA N-terminal subdomain 1" evidence="5">
    <location>
        <begin position="22"/>
        <end position="134"/>
    </location>
</feature>
<evidence type="ECO:0000313" key="7">
    <source>
        <dbReference type="Proteomes" id="UP001285263"/>
    </source>
</evidence>
<dbReference type="Pfam" id="PF13657">
    <property type="entry name" value="Couple_hipA"/>
    <property type="match status" value="1"/>
</dbReference>
<comment type="caution">
    <text evidence="6">The sequence shown here is derived from an EMBL/GenBank/DDBJ whole genome shotgun (WGS) entry which is preliminary data.</text>
</comment>
<name>A0ABU5DHA8_9BURK</name>
<evidence type="ECO:0000256" key="3">
    <source>
        <dbReference type="ARBA" id="ARBA00022777"/>
    </source>
</evidence>
<feature type="domain" description="HipA-like C-terminal" evidence="4">
    <location>
        <begin position="183"/>
        <end position="415"/>
    </location>
</feature>